<dbReference type="Pfam" id="PF14748">
    <property type="entry name" value="P5CR_dimer"/>
    <property type="match status" value="1"/>
</dbReference>
<evidence type="ECO:0000256" key="1">
    <source>
        <dbReference type="ARBA" id="ARBA00005525"/>
    </source>
</evidence>
<dbReference type="AlphaFoldDB" id="A0A0U5AYS1"/>
<comment type="function">
    <text evidence="2">Catalyzes the reduction of 1-pyrroline-5-carboxylate (PCA) to L-proline.</text>
</comment>
<accession>A0A0U5AYS1</accession>
<dbReference type="OrthoDB" id="9805754at2"/>
<dbReference type="Proteomes" id="UP000217696">
    <property type="component" value="Chromosome"/>
</dbReference>
<evidence type="ECO:0000313" key="5">
    <source>
        <dbReference type="Proteomes" id="UP000217696"/>
    </source>
</evidence>
<dbReference type="KEGG" id="asoc:CB4_01321"/>
<comment type="similarity">
    <text evidence="1 2">Belongs to the pyrroline-5-carboxylate reductase family.</text>
</comment>
<keyword evidence="2" id="KW-0641">Proline biosynthesis</keyword>
<protein>
    <recommendedName>
        <fullName evidence="2">Pyrroline-5-carboxylate reductase</fullName>
        <shortName evidence="2">P5C reductase</shortName>
        <shortName evidence="2">P5CR</shortName>
        <ecNumber evidence="2">1.5.1.2</ecNumber>
    </recommendedName>
    <alternativeName>
        <fullName evidence="2">PCA reductase</fullName>
    </alternativeName>
</protein>
<dbReference type="Pfam" id="PF03807">
    <property type="entry name" value="F420_oxidored"/>
    <property type="match status" value="1"/>
</dbReference>
<comment type="pathway">
    <text evidence="2">Amino-acid biosynthesis; L-proline biosynthesis; L-proline from L-glutamate 5-semialdehyde: step 1/1.</text>
</comment>
<dbReference type="InterPro" id="IPR028939">
    <property type="entry name" value="P5C_Rdtase_cat_N"/>
</dbReference>
<organism evidence="4 5">
    <name type="scientific">Aneurinibacillus soli</name>
    <dbReference type="NCBI Taxonomy" id="1500254"/>
    <lineage>
        <taxon>Bacteria</taxon>
        <taxon>Bacillati</taxon>
        <taxon>Bacillota</taxon>
        <taxon>Bacilli</taxon>
        <taxon>Bacillales</taxon>
        <taxon>Paenibacillaceae</taxon>
        <taxon>Aneurinibacillus group</taxon>
        <taxon>Aneurinibacillus</taxon>
    </lineage>
</organism>
<dbReference type="HAMAP" id="MF_01925">
    <property type="entry name" value="P5C_reductase"/>
    <property type="match status" value="1"/>
</dbReference>
<gene>
    <name evidence="4" type="primary">proC_2</name>
    <name evidence="2" type="synonym">proC</name>
    <name evidence="4" type="ORF">CB4_01321</name>
</gene>
<sequence>MHIGFIGTGSMGTMLLEAFIESGAVAPDQIIASNRSSHKLDVLIQKHSGLHTGTNIHVAQKADVVFLCVKPLEYRAVLDEIQATLTPEKLILSITSSIGVKRLESYIPSKIARIIPSITNTAHSGASLVTFGSRLTPADRTSLLKLIATISTPIEIEEDHTRISSDITSCGPAFFSFLMQRYIDCAVEETGISEEQATEMMTAMVIGMGRLLEDGRYSLPSLQAKVCVPGGVTGIGLNVLDKETKDTFNHLVQATQRKFHTDLLEVQALFTDKKNPLH</sequence>
<dbReference type="InterPro" id="IPR036291">
    <property type="entry name" value="NAD(P)-bd_dom_sf"/>
</dbReference>
<dbReference type="GO" id="GO:0004735">
    <property type="term" value="F:pyrroline-5-carboxylate reductase activity"/>
    <property type="evidence" value="ECO:0007669"/>
    <property type="project" value="UniProtKB-UniRule"/>
</dbReference>
<keyword evidence="2" id="KW-0963">Cytoplasm</keyword>
<dbReference type="PANTHER" id="PTHR11645:SF51">
    <property type="entry name" value="COME OPERON PROTEIN 4"/>
    <property type="match status" value="1"/>
</dbReference>
<keyword evidence="2 4" id="KW-0560">Oxidoreductase</keyword>
<evidence type="ECO:0000256" key="3">
    <source>
        <dbReference type="PIRSR" id="PIRSR000193-1"/>
    </source>
</evidence>
<dbReference type="PIRSF" id="PIRSF000193">
    <property type="entry name" value="Pyrrol-5-carb_rd"/>
    <property type="match status" value="1"/>
</dbReference>
<dbReference type="InterPro" id="IPR053790">
    <property type="entry name" value="P5CR-like_CS"/>
</dbReference>
<dbReference type="SUPFAM" id="SSF51735">
    <property type="entry name" value="NAD(P)-binding Rossmann-fold domains"/>
    <property type="match status" value="1"/>
</dbReference>
<dbReference type="UniPathway" id="UPA00098">
    <property type="reaction ID" value="UER00361"/>
</dbReference>
<dbReference type="EMBL" id="AP017312">
    <property type="protein sequence ID" value="BAU27152.1"/>
    <property type="molecule type" value="Genomic_DNA"/>
</dbReference>
<dbReference type="InterPro" id="IPR029036">
    <property type="entry name" value="P5CR_dimer"/>
</dbReference>
<dbReference type="PROSITE" id="PS00521">
    <property type="entry name" value="P5CR"/>
    <property type="match status" value="1"/>
</dbReference>
<dbReference type="InterPro" id="IPR000304">
    <property type="entry name" value="Pyrroline-COOH_reductase"/>
</dbReference>
<comment type="subcellular location">
    <subcellularLocation>
        <location evidence="2">Cytoplasm</location>
    </subcellularLocation>
</comment>
<dbReference type="GO" id="GO:0005737">
    <property type="term" value="C:cytoplasm"/>
    <property type="evidence" value="ECO:0007669"/>
    <property type="project" value="UniProtKB-SubCell"/>
</dbReference>
<dbReference type="PANTHER" id="PTHR11645">
    <property type="entry name" value="PYRROLINE-5-CARBOXYLATE REDUCTASE"/>
    <property type="match status" value="1"/>
</dbReference>
<evidence type="ECO:0000256" key="2">
    <source>
        <dbReference type="HAMAP-Rule" id="MF_01925"/>
    </source>
</evidence>
<feature type="binding site" evidence="3">
    <location>
        <begin position="6"/>
        <end position="11"/>
    </location>
    <ligand>
        <name>NADP(+)</name>
        <dbReference type="ChEBI" id="CHEBI:58349"/>
    </ligand>
</feature>
<dbReference type="RefSeq" id="WP_096464264.1">
    <property type="nucleotide sequence ID" value="NZ_AP017312.1"/>
</dbReference>
<name>A0A0U5AYS1_9BACL</name>
<reference evidence="4 5" key="1">
    <citation type="submission" date="2015-12" db="EMBL/GenBank/DDBJ databases">
        <title>Genome sequence of Aneurinibacillus soli.</title>
        <authorList>
            <person name="Lee J.S."/>
            <person name="Lee K.C."/>
            <person name="Kim K.K."/>
            <person name="Lee B.W."/>
        </authorList>
    </citation>
    <scope>NUCLEOTIDE SEQUENCE [LARGE SCALE GENOMIC DNA]</scope>
    <source>
        <strain evidence="4 5">CB4</strain>
    </source>
</reference>
<comment type="catalytic activity">
    <reaction evidence="2">
        <text>L-proline + NADP(+) = (S)-1-pyrroline-5-carboxylate + NADPH + 2 H(+)</text>
        <dbReference type="Rhea" id="RHEA:14109"/>
        <dbReference type="ChEBI" id="CHEBI:15378"/>
        <dbReference type="ChEBI" id="CHEBI:17388"/>
        <dbReference type="ChEBI" id="CHEBI:57783"/>
        <dbReference type="ChEBI" id="CHEBI:58349"/>
        <dbReference type="ChEBI" id="CHEBI:60039"/>
        <dbReference type="EC" id="1.5.1.2"/>
    </reaction>
</comment>
<dbReference type="Gene3D" id="1.10.3730.10">
    <property type="entry name" value="ProC C-terminal domain-like"/>
    <property type="match status" value="1"/>
</dbReference>
<keyword evidence="2 3" id="KW-0521">NADP</keyword>
<dbReference type="NCBIfam" id="NF005814">
    <property type="entry name" value="PRK07680.1"/>
    <property type="match status" value="1"/>
</dbReference>
<proteinExistence type="inferred from homology"/>
<feature type="binding site" evidence="3">
    <location>
        <position position="55"/>
    </location>
    <ligand>
        <name>NADPH</name>
        <dbReference type="ChEBI" id="CHEBI:57783"/>
    </ligand>
</feature>
<evidence type="ECO:0000313" key="4">
    <source>
        <dbReference type="EMBL" id="BAU27152.1"/>
    </source>
</evidence>
<keyword evidence="2" id="KW-0028">Amino-acid biosynthesis</keyword>
<dbReference type="GO" id="GO:0055129">
    <property type="term" value="P:L-proline biosynthetic process"/>
    <property type="evidence" value="ECO:0007669"/>
    <property type="project" value="UniProtKB-UniRule"/>
</dbReference>
<dbReference type="Gene3D" id="3.40.50.720">
    <property type="entry name" value="NAD(P)-binding Rossmann-like Domain"/>
    <property type="match status" value="1"/>
</dbReference>
<comment type="catalytic activity">
    <reaction evidence="2">
        <text>L-proline + NAD(+) = (S)-1-pyrroline-5-carboxylate + NADH + 2 H(+)</text>
        <dbReference type="Rhea" id="RHEA:14105"/>
        <dbReference type="ChEBI" id="CHEBI:15378"/>
        <dbReference type="ChEBI" id="CHEBI:17388"/>
        <dbReference type="ChEBI" id="CHEBI:57540"/>
        <dbReference type="ChEBI" id="CHEBI:57945"/>
        <dbReference type="ChEBI" id="CHEBI:60039"/>
        <dbReference type="EC" id="1.5.1.2"/>
    </reaction>
</comment>
<dbReference type="EC" id="1.5.1.2" evidence="2"/>
<dbReference type="SUPFAM" id="SSF48179">
    <property type="entry name" value="6-phosphogluconate dehydrogenase C-terminal domain-like"/>
    <property type="match status" value="1"/>
</dbReference>
<dbReference type="InterPro" id="IPR008927">
    <property type="entry name" value="6-PGluconate_DH-like_C_sf"/>
</dbReference>
<keyword evidence="5" id="KW-1185">Reference proteome</keyword>